<keyword evidence="11 18" id="KW-0573">Peptidoglycan synthesis</keyword>
<dbReference type="GO" id="GO:0009245">
    <property type="term" value="P:lipid A biosynthetic process"/>
    <property type="evidence" value="ECO:0007669"/>
    <property type="project" value="UniProtKB-UniRule"/>
</dbReference>
<feature type="binding site" evidence="18">
    <location>
        <position position="75"/>
    </location>
    <ligand>
        <name>UDP-N-acetyl-alpha-D-glucosamine</name>
        <dbReference type="ChEBI" id="CHEBI:57705"/>
    </ligand>
</feature>
<dbReference type="NCBIfam" id="NF010933">
    <property type="entry name" value="PRK14353.1"/>
    <property type="match status" value="1"/>
</dbReference>
<dbReference type="CDD" id="cd03353">
    <property type="entry name" value="LbH_GlmU_C"/>
    <property type="match status" value="1"/>
</dbReference>
<feature type="active site" description="Proton acceptor" evidence="18">
    <location>
        <position position="347"/>
    </location>
</feature>
<feature type="domain" description="MobA-like NTP transferase" evidence="19">
    <location>
        <begin position="5"/>
        <end position="147"/>
    </location>
</feature>
<protein>
    <recommendedName>
        <fullName evidence="18">Bifunctional protein GlmU</fullName>
    </recommendedName>
    <domain>
        <recommendedName>
            <fullName evidence="18">UDP-N-acetylglucosamine pyrophosphorylase</fullName>
            <ecNumber evidence="18">2.7.7.23</ecNumber>
        </recommendedName>
        <alternativeName>
            <fullName evidence="18">N-acetylglucosamine-1-phosphate uridyltransferase</fullName>
        </alternativeName>
    </domain>
    <domain>
        <recommendedName>
            <fullName evidence="18">Glucosamine-1-phosphate N-acetyltransferase</fullName>
            <ecNumber evidence="18">2.3.1.157</ecNumber>
        </recommendedName>
    </domain>
</protein>
<feature type="binding site" evidence="18">
    <location>
        <position position="22"/>
    </location>
    <ligand>
        <name>UDP-N-acetyl-alpha-D-glucosamine</name>
        <dbReference type="ChEBI" id="CHEBI:57705"/>
    </ligand>
</feature>
<feature type="binding site" evidence="18">
    <location>
        <begin position="80"/>
        <end position="81"/>
    </location>
    <ligand>
        <name>UDP-N-acetyl-alpha-D-glucosamine</name>
        <dbReference type="ChEBI" id="CHEBI:57705"/>
    </ligand>
</feature>
<dbReference type="GO" id="GO:0016020">
    <property type="term" value="C:membrane"/>
    <property type="evidence" value="ECO:0007669"/>
    <property type="project" value="GOC"/>
</dbReference>
<dbReference type="GO" id="GO:0003977">
    <property type="term" value="F:UDP-N-acetylglucosamine diphosphorylase activity"/>
    <property type="evidence" value="ECO:0007669"/>
    <property type="project" value="UniProtKB-UniRule"/>
</dbReference>
<dbReference type="GO" id="GO:0000902">
    <property type="term" value="P:cell morphogenesis"/>
    <property type="evidence" value="ECO:0007669"/>
    <property type="project" value="UniProtKB-UniRule"/>
</dbReference>
<dbReference type="UniPathway" id="UPA00113">
    <property type="reaction ID" value="UER00532"/>
</dbReference>
<comment type="catalytic activity">
    <reaction evidence="16 18">
        <text>N-acetyl-alpha-D-glucosamine 1-phosphate + UTP + H(+) = UDP-N-acetyl-alpha-D-glucosamine + diphosphate</text>
        <dbReference type="Rhea" id="RHEA:13509"/>
        <dbReference type="ChEBI" id="CHEBI:15378"/>
        <dbReference type="ChEBI" id="CHEBI:33019"/>
        <dbReference type="ChEBI" id="CHEBI:46398"/>
        <dbReference type="ChEBI" id="CHEBI:57705"/>
        <dbReference type="ChEBI" id="CHEBI:57776"/>
        <dbReference type="EC" id="2.7.7.23"/>
    </reaction>
</comment>
<evidence type="ECO:0000313" key="21">
    <source>
        <dbReference type="Proteomes" id="UP000249185"/>
    </source>
</evidence>
<feature type="binding site" evidence="18">
    <location>
        <position position="105"/>
    </location>
    <ligand>
        <name>Mg(2+)</name>
        <dbReference type="ChEBI" id="CHEBI:18420"/>
    </ligand>
</feature>
<dbReference type="PANTHER" id="PTHR43584">
    <property type="entry name" value="NUCLEOTIDYL TRANSFERASE"/>
    <property type="match status" value="1"/>
</dbReference>
<keyword evidence="14 18" id="KW-0961">Cell wall biogenesis/degradation</keyword>
<comment type="pathway">
    <text evidence="18">Nucleotide-sugar biosynthesis; UDP-N-acetyl-alpha-D-glucosamine biosynthesis; UDP-N-acetyl-alpha-D-glucosamine from N-acetyl-alpha-D-glucosamine 1-phosphate: step 1/1.</text>
</comment>
<evidence type="ECO:0000256" key="12">
    <source>
        <dbReference type="ARBA" id="ARBA00023268"/>
    </source>
</evidence>
<evidence type="ECO:0000256" key="1">
    <source>
        <dbReference type="ARBA" id="ARBA00004496"/>
    </source>
</evidence>
<evidence type="ECO:0000259" key="19">
    <source>
        <dbReference type="Pfam" id="PF12804"/>
    </source>
</evidence>
<dbReference type="GO" id="GO:0019134">
    <property type="term" value="F:glucosamine-1-phosphate N-acetyltransferase activity"/>
    <property type="evidence" value="ECO:0007669"/>
    <property type="project" value="UniProtKB-UniRule"/>
</dbReference>
<dbReference type="InterPro" id="IPR029044">
    <property type="entry name" value="Nucleotide-diphossugar_trans"/>
</dbReference>
<comment type="function">
    <text evidence="17 18">Catalyzes the last two sequential reactions in the de novo biosynthetic pathway for UDP-N-acetylglucosamine (UDP-GlcNAc). The C-terminal domain catalyzes the transfer of acetyl group from acetyl coenzyme A to glucosamine-1-phosphate (GlcN-1-P) to produce N-acetylglucosamine-1-phosphate (GlcNAc-1-P), which is converted into UDP-GlcNAc by the transfer of uridine 5-monophosphate (from uridine 5-triphosphate), a reaction catalyzed by the N-terminal domain.</text>
</comment>
<comment type="pathway">
    <text evidence="18">Bacterial outer membrane biogenesis; LPS lipid A biosynthesis.</text>
</comment>
<evidence type="ECO:0000256" key="3">
    <source>
        <dbReference type="ARBA" id="ARBA00007947"/>
    </source>
</evidence>
<comment type="subcellular location">
    <subcellularLocation>
        <location evidence="1 18">Cytoplasm</location>
    </subcellularLocation>
</comment>
<dbReference type="InterPro" id="IPR050065">
    <property type="entry name" value="GlmU-like"/>
</dbReference>
<keyword evidence="4 18" id="KW-0963">Cytoplasm</keyword>
<evidence type="ECO:0000256" key="8">
    <source>
        <dbReference type="ARBA" id="ARBA00022737"/>
    </source>
</evidence>
<dbReference type="NCBIfam" id="TIGR01173">
    <property type="entry name" value="glmU"/>
    <property type="match status" value="1"/>
</dbReference>
<keyword evidence="8 18" id="KW-0677">Repeat</keyword>
<gene>
    <name evidence="18 20" type="primary">glmU</name>
    <name evidence="20" type="ORF">DI556_19715</name>
</gene>
<comment type="caution">
    <text evidence="20">The sequence shown here is derived from an EMBL/GenBank/DDBJ whole genome shotgun (WGS) entry which is preliminary data.</text>
</comment>
<feature type="binding site" evidence="18">
    <location>
        <position position="407"/>
    </location>
    <ligand>
        <name>acetyl-CoA</name>
        <dbReference type="ChEBI" id="CHEBI:57288"/>
    </ligand>
</feature>
<keyword evidence="7 18" id="KW-0479">Metal-binding</keyword>
<comment type="subunit">
    <text evidence="18">Homotrimer.</text>
</comment>
<proteinExistence type="inferred from homology"/>
<feature type="binding site" evidence="18">
    <location>
        <begin position="103"/>
        <end position="105"/>
    </location>
    <ligand>
        <name>UDP-N-acetyl-alpha-D-glucosamine</name>
        <dbReference type="ChEBI" id="CHEBI:57705"/>
    </ligand>
</feature>
<dbReference type="EC" id="2.7.7.23" evidence="18"/>
<keyword evidence="9 18" id="KW-0460">Magnesium</keyword>
<feature type="binding site" evidence="18">
    <location>
        <position position="317"/>
    </location>
    <ligand>
        <name>UDP-N-acetyl-alpha-D-glucosamine</name>
        <dbReference type="ChEBI" id="CHEBI:57705"/>
    </ligand>
</feature>
<feature type="binding site" evidence="18">
    <location>
        <position position="141"/>
    </location>
    <ligand>
        <name>UDP-N-acetyl-alpha-D-glucosamine</name>
        <dbReference type="ChEBI" id="CHEBI:57705"/>
    </ligand>
</feature>
<dbReference type="InterPro" id="IPR011004">
    <property type="entry name" value="Trimer_LpxA-like_sf"/>
</dbReference>
<keyword evidence="10 18" id="KW-0133">Cell shape</keyword>
<dbReference type="CDD" id="cd02540">
    <property type="entry name" value="GT2_GlmU_N_bac"/>
    <property type="match status" value="1"/>
</dbReference>
<evidence type="ECO:0000256" key="14">
    <source>
        <dbReference type="ARBA" id="ARBA00023316"/>
    </source>
</evidence>
<dbReference type="Proteomes" id="UP000249185">
    <property type="component" value="Unassembled WGS sequence"/>
</dbReference>
<dbReference type="InterPro" id="IPR025877">
    <property type="entry name" value="MobA-like_NTP_Trfase"/>
</dbReference>
<feature type="binding site" evidence="18">
    <location>
        <begin position="8"/>
        <end position="11"/>
    </location>
    <ligand>
        <name>UDP-N-acetyl-alpha-D-glucosamine</name>
        <dbReference type="ChEBI" id="CHEBI:57705"/>
    </ligand>
</feature>
<feature type="binding site" evidence="18">
    <location>
        <position position="389"/>
    </location>
    <ligand>
        <name>acetyl-CoA</name>
        <dbReference type="ChEBI" id="CHEBI:57288"/>
    </ligand>
</feature>
<evidence type="ECO:0000256" key="9">
    <source>
        <dbReference type="ARBA" id="ARBA00022842"/>
    </source>
</evidence>
<feature type="binding site" evidence="18">
    <location>
        <begin position="370"/>
        <end position="371"/>
    </location>
    <ligand>
        <name>acetyl-CoA</name>
        <dbReference type="ChEBI" id="CHEBI:57288"/>
    </ligand>
</feature>
<dbReference type="InterPro" id="IPR038009">
    <property type="entry name" value="GlmU_C_LbH"/>
</dbReference>
<feature type="binding site" evidence="18">
    <location>
        <position position="424"/>
    </location>
    <ligand>
        <name>acetyl-CoA</name>
        <dbReference type="ChEBI" id="CHEBI:57288"/>
    </ligand>
</feature>
<feature type="binding site" evidence="18">
    <location>
        <position position="361"/>
    </location>
    <ligand>
        <name>UDP-N-acetyl-alpha-D-glucosamine</name>
        <dbReference type="ChEBI" id="CHEBI:57705"/>
    </ligand>
</feature>
<evidence type="ECO:0000256" key="6">
    <source>
        <dbReference type="ARBA" id="ARBA00022695"/>
    </source>
</evidence>
<accession>A0A2W5N0H2</accession>
<dbReference type="GO" id="GO:0008360">
    <property type="term" value="P:regulation of cell shape"/>
    <property type="evidence" value="ECO:0007669"/>
    <property type="project" value="UniProtKB-KW"/>
</dbReference>
<dbReference type="GO" id="GO:0006048">
    <property type="term" value="P:UDP-N-acetylglucosamine biosynthetic process"/>
    <property type="evidence" value="ECO:0007669"/>
    <property type="project" value="UniProtKB-UniPathway"/>
</dbReference>
<dbReference type="EMBL" id="QFPW01000023">
    <property type="protein sequence ID" value="PZQ46574.1"/>
    <property type="molecule type" value="Genomic_DNA"/>
</dbReference>
<feature type="binding site" evidence="18">
    <location>
        <position position="364"/>
    </location>
    <ligand>
        <name>acetyl-CoA</name>
        <dbReference type="ChEBI" id="CHEBI:57288"/>
    </ligand>
</feature>
<reference evidence="20 21" key="1">
    <citation type="submission" date="2017-08" db="EMBL/GenBank/DDBJ databases">
        <title>Infants hospitalized years apart are colonized by the same room-sourced microbial strains.</title>
        <authorList>
            <person name="Brooks B."/>
            <person name="Olm M.R."/>
            <person name="Firek B.A."/>
            <person name="Baker R."/>
            <person name="Thomas B.C."/>
            <person name="Morowitz M.J."/>
            <person name="Banfield J.F."/>
        </authorList>
    </citation>
    <scope>NUCLEOTIDE SEQUENCE [LARGE SCALE GENOMIC DNA]</scope>
    <source>
        <strain evidence="20">S2_005_002_R2_34</strain>
    </source>
</reference>
<evidence type="ECO:0000313" key="20">
    <source>
        <dbReference type="EMBL" id="PZQ46574.1"/>
    </source>
</evidence>
<dbReference type="GO" id="GO:0005737">
    <property type="term" value="C:cytoplasm"/>
    <property type="evidence" value="ECO:0007669"/>
    <property type="project" value="UniProtKB-SubCell"/>
</dbReference>
<dbReference type="Gene3D" id="3.90.550.10">
    <property type="entry name" value="Spore Coat Polysaccharide Biosynthesis Protein SpsA, Chain A"/>
    <property type="match status" value="1"/>
</dbReference>
<dbReference type="AlphaFoldDB" id="A0A2W5N0H2"/>
<evidence type="ECO:0000256" key="7">
    <source>
        <dbReference type="ARBA" id="ARBA00022723"/>
    </source>
</evidence>
<evidence type="ECO:0000256" key="2">
    <source>
        <dbReference type="ARBA" id="ARBA00007707"/>
    </source>
</evidence>
<feature type="binding site" evidence="18">
    <location>
        <position position="156"/>
    </location>
    <ligand>
        <name>UDP-N-acetyl-alpha-D-glucosamine</name>
        <dbReference type="ChEBI" id="CHEBI:57705"/>
    </ligand>
</feature>
<dbReference type="GO" id="GO:0071555">
    <property type="term" value="P:cell wall organization"/>
    <property type="evidence" value="ECO:0007669"/>
    <property type="project" value="UniProtKB-KW"/>
</dbReference>
<comment type="catalytic activity">
    <reaction evidence="15 18">
        <text>alpha-D-glucosamine 1-phosphate + acetyl-CoA = N-acetyl-alpha-D-glucosamine 1-phosphate + CoA + H(+)</text>
        <dbReference type="Rhea" id="RHEA:13725"/>
        <dbReference type="ChEBI" id="CHEBI:15378"/>
        <dbReference type="ChEBI" id="CHEBI:57287"/>
        <dbReference type="ChEBI" id="CHEBI:57288"/>
        <dbReference type="ChEBI" id="CHEBI:57776"/>
        <dbReference type="ChEBI" id="CHEBI:58516"/>
        <dbReference type="EC" id="2.3.1.157"/>
    </reaction>
</comment>
<feature type="binding site" evidence="18">
    <location>
        <position position="335"/>
    </location>
    <ligand>
        <name>UDP-N-acetyl-alpha-D-glucosamine</name>
        <dbReference type="ChEBI" id="CHEBI:57705"/>
    </ligand>
</feature>
<feature type="region of interest" description="N-acetyltransferase" evidence="18">
    <location>
        <begin position="252"/>
        <end position="451"/>
    </location>
</feature>
<dbReference type="PROSITE" id="PS00101">
    <property type="entry name" value="HEXAPEP_TRANSFERASES"/>
    <property type="match status" value="1"/>
</dbReference>
<evidence type="ECO:0000256" key="18">
    <source>
        <dbReference type="HAMAP-Rule" id="MF_01631"/>
    </source>
</evidence>
<comment type="pathway">
    <text evidence="18">Nucleotide-sugar biosynthesis; UDP-N-acetyl-alpha-D-glucosamine biosynthesis; N-acetyl-alpha-D-glucosamine 1-phosphate from alpha-D-glucosamine 6-phosphate (route II): step 2/2.</text>
</comment>
<feature type="binding site" evidence="18">
    <location>
        <position position="350"/>
    </location>
    <ligand>
        <name>UDP-N-acetyl-alpha-D-glucosamine</name>
        <dbReference type="ChEBI" id="CHEBI:57705"/>
    </ligand>
</feature>
<feature type="region of interest" description="Linker" evidence="18">
    <location>
        <begin position="231"/>
        <end position="251"/>
    </location>
</feature>
<dbReference type="UniPathway" id="UPA00973"/>
<dbReference type="GO" id="GO:0000287">
    <property type="term" value="F:magnesium ion binding"/>
    <property type="evidence" value="ECO:0007669"/>
    <property type="project" value="UniProtKB-UniRule"/>
</dbReference>
<evidence type="ECO:0000256" key="13">
    <source>
        <dbReference type="ARBA" id="ARBA00023315"/>
    </source>
</evidence>
<dbReference type="InterPro" id="IPR001451">
    <property type="entry name" value="Hexapep"/>
</dbReference>
<evidence type="ECO:0000256" key="17">
    <source>
        <dbReference type="ARBA" id="ARBA00049628"/>
    </source>
</evidence>
<dbReference type="InterPro" id="IPR005882">
    <property type="entry name" value="Bifunctional_GlmU"/>
</dbReference>
<dbReference type="Pfam" id="PF00132">
    <property type="entry name" value="Hexapep"/>
    <property type="match status" value="1"/>
</dbReference>
<feature type="region of interest" description="Pyrophosphorylase" evidence="18">
    <location>
        <begin position="1"/>
        <end position="230"/>
    </location>
</feature>
<evidence type="ECO:0000256" key="5">
    <source>
        <dbReference type="ARBA" id="ARBA00022679"/>
    </source>
</evidence>
<dbReference type="GO" id="GO:0009252">
    <property type="term" value="P:peptidoglycan biosynthetic process"/>
    <property type="evidence" value="ECO:0007669"/>
    <property type="project" value="UniProtKB-UniRule"/>
</dbReference>
<name>A0A2W5N0H2_RHOSU</name>
<evidence type="ECO:0000256" key="4">
    <source>
        <dbReference type="ARBA" id="ARBA00022490"/>
    </source>
</evidence>
<feature type="binding site" evidence="18">
    <location>
        <position position="228"/>
    </location>
    <ligand>
        <name>Mg(2+)</name>
        <dbReference type="ChEBI" id="CHEBI:18420"/>
    </ligand>
</feature>
<dbReference type="InterPro" id="IPR018357">
    <property type="entry name" value="Hexapep_transf_CS"/>
</dbReference>
<dbReference type="EC" id="2.3.1.157" evidence="18"/>
<evidence type="ECO:0000256" key="11">
    <source>
        <dbReference type="ARBA" id="ARBA00022984"/>
    </source>
</evidence>
<evidence type="ECO:0000256" key="10">
    <source>
        <dbReference type="ARBA" id="ARBA00022960"/>
    </source>
</evidence>
<comment type="similarity">
    <text evidence="2 18">In the C-terminal section; belongs to the transferase hexapeptide repeat family.</text>
</comment>
<keyword evidence="12 18" id="KW-0511">Multifunctional enzyme</keyword>
<dbReference type="SUPFAM" id="SSF53448">
    <property type="entry name" value="Nucleotide-diphospho-sugar transferases"/>
    <property type="match status" value="1"/>
</dbReference>
<dbReference type="HAMAP" id="MF_01631">
    <property type="entry name" value="GlmU"/>
    <property type="match status" value="1"/>
</dbReference>
<keyword evidence="13 18" id="KW-0012">Acyltransferase</keyword>
<keyword evidence="6 18" id="KW-0548">Nucleotidyltransferase</keyword>
<comment type="similarity">
    <text evidence="3 18">In the N-terminal section; belongs to the N-acetylglucosamine-1-phosphate uridyltransferase family.</text>
</comment>
<dbReference type="SUPFAM" id="SSF51161">
    <property type="entry name" value="Trimeric LpxA-like enzymes"/>
    <property type="match status" value="1"/>
</dbReference>
<dbReference type="Pfam" id="PF12804">
    <property type="entry name" value="NTP_transf_3"/>
    <property type="match status" value="1"/>
</dbReference>
<comment type="cofactor">
    <cofactor evidence="18">
        <name>Mg(2+)</name>
        <dbReference type="ChEBI" id="CHEBI:18420"/>
    </cofactor>
    <text evidence="18">Binds 1 Mg(2+) ion per subunit.</text>
</comment>
<dbReference type="PANTHER" id="PTHR43584:SF3">
    <property type="entry name" value="BIFUNCTIONAL PROTEIN GLMU"/>
    <property type="match status" value="1"/>
</dbReference>
<organism evidence="20 21">
    <name type="scientific">Rhodovulum sulfidophilum</name>
    <name type="common">Rhodobacter sulfidophilus</name>
    <dbReference type="NCBI Taxonomy" id="35806"/>
    <lineage>
        <taxon>Bacteria</taxon>
        <taxon>Pseudomonadati</taxon>
        <taxon>Pseudomonadota</taxon>
        <taxon>Alphaproteobacteria</taxon>
        <taxon>Rhodobacterales</taxon>
        <taxon>Paracoccaceae</taxon>
        <taxon>Rhodovulum</taxon>
    </lineage>
</organism>
<keyword evidence="5 18" id="KW-0808">Transferase</keyword>
<evidence type="ECO:0000256" key="15">
    <source>
        <dbReference type="ARBA" id="ARBA00048247"/>
    </source>
</evidence>
<evidence type="ECO:0000256" key="16">
    <source>
        <dbReference type="ARBA" id="ARBA00048493"/>
    </source>
</evidence>
<feature type="binding site" evidence="18">
    <location>
        <position position="228"/>
    </location>
    <ligand>
        <name>UDP-N-acetyl-alpha-D-glucosamine</name>
        <dbReference type="ChEBI" id="CHEBI:57705"/>
    </ligand>
</feature>
<dbReference type="Gene3D" id="2.160.10.10">
    <property type="entry name" value="Hexapeptide repeat proteins"/>
    <property type="match status" value="1"/>
</dbReference>
<feature type="binding site" evidence="18">
    <location>
        <position position="171"/>
    </location>
    <ligand>
        <name>UDP-N-acetyl-alpha-D-glucosamine</name>
        <dbReference type="ChEBI" id="CHEBI:57705"/>
    </ligand>
</feature>
<sequence length="451" mass="46984">MPTSVILLAAGQGSRMNSDLPKVLHPLAGAPLIAHALRSARGIEPERIVVVTGVGAGAVEAAVAELEPEAVTVQQTEQRGTGDAVRVALPALAGATGDVVVLYGDTPFIEPDTLQAMLDARVEGAAVVVLGFEAEEPGAYGRLVLDAGGDLAAIVEARDATPDQLAIRLCNCGVVAVDAELLPELVAALRDDNAKGEFYLTDIVALARARGLRAKVIVCGEAETLGVNSRLDLAHAEAAFQARARYETMENGVTLTDPDTVWFAFDTYVGRDSVIGPNVFFGPGVTIESGVEILPFCHLEGCHVSRGSRIGPFARLRPGAELAEDTHIGNFVEIKNAIVDEGAKINHLTYVGDAQVGARTNIGAGTIFCNYDGVFKHRTEVGADVFVGSNSALVAPVRIGAGALIAAGSVVTEEVPPGALAVARARQENKPGLGARLMSRLRALKADKAAR</sequence>